<name>A0A0D8JY86_COCIM</name>
<dbReference type="RefSeq" id="XP_012213789.1">
    <property type="nucleotide sequence ID" value="XM_012358366.1"/>
</dbReference>
<accession>A0A0D8JY86</accession>
<dbReference type="KEGG" id="cim:CIMG_12456"/>
<reference evidence="2" key="2">
    <citation type="journal article" date="2010" name="Genome Res.">
        <title>Population genomic sequencing of Coccidioides fungi reveals recent hybridization and transposon control.</title>
        <authorList>
            <person name="Neafsey D.E."/>
            <person name="Barker B.M."/>
            <person name="Sharpton T.J."/>
            <person name="Stajich J.E."/>
            <person name="Park D.J."/>
            <person name="Whiston E."/>
            <person name="Hung C.-Y."/>
            <person name="McMahan C."/>
            <person name="White J."/>
            <person name="Sykes S."/>
            <person name="Heiman D."/>
            <person name="Young S."/>
            <person name="Zeng Q."/>
            <person name="Abouelleil A."/>
            <person name="Aftuck L."/>
            <person name="Bessette D."/>
            <person name="Brown A."/>
            <person name="FitzGerald M."/>
            <person name="Lui A."/>
            <person name="Macdonald J.P."/>
            <person name="Priest M."/>
            <person name="Orbach M.J."/>
            <person name="Galgiani J.N."/>
            <person name="Kirkland T.N."/>
            <person name="Cole G.T."/>
            <person name="Birren B.W."/>
            <person name="Henn M.R."/>
            <person name="Taylor J.W."/>
            <person name="Rounsley S.D."/>
        </authorList>
    </citation>
    <scope>GENOME REANNOTATION</scope>
    <source>
        <strain evidence="2">RS</strain>
    </source>
</reference>
<dbReference type="AlphaFoldDB" id="A0A0D8JY86"/>
<evidence type="ECO:0000313" key="2">
    <source>
        <dbReference type="Proteomes" id="UP000001261"/>
    </source>
</evidence>
<evidence type="ECO:0000313" key="1">
    <source>
        <dbReference type="EMBL" id="KJF61213.1"/>
    </source>
</evidence>
<dbReference type="InParanoid" id="A0A0D8JY86"/>
<dbReference type="VEuPathDB" id="FungiDB:CIMG_12456"/>
<proteinExistence type="predicted"/>
<sequence length="197" mass="21973">MAPLEDGCQASRKWAHGQVSTLVTITTFHPGEAPRFAVVWSGSGPGERELHLATNGCGEWDSVRILGLSCFRFFLAFEWSRRRRCASRTLQVQSRLRETDVAQTAKRGASKFKWLSEGTGCSTSSPSSPLHGWRRVTEEEWLDPFTPRLHQPHSNSVHECAWAMVGQLSTRTSATECSDLRDLPHVTQDPAAHESGR</sequence>
<dbReference type="GeneID" id="24164143"/>
<protein>
    <submittedName>
        <fullName evidence="1">Uncharacterized protein</fullName>
    </submittedName>
</protein>
<keyword evidence="2" id="KW-1185">Reference proteome</keyword>
<dbReference type="Proteomes" id="UP000001261">
    <property type="component" value="Unassembled WGS sequence"/>
</dbReference>
<gene>
    <name evidence="1" type="ORF">CIMG_12456</name>
</gene>
<reference evidence="2" key="1">
    <citation type="journal article" date="2009" name="Genome Res.">
        <title>Comparative genomic analyses of the human fungal pathogens Coccidioides and their relatives.</title>
        <authorList>
            <person name="Sharpton T.J."/>
            <person name="Stajich J.E."/>
            <person name="Rounsley S.D."/>
            <person name="Gardner M.J."/>
            <person name="Wortman J.R."/>
            <person name="Jordar V.S."/>
            <person name="Maiti R."/>
            <person name="Kodira C.D."/>
            <person name="Neafsey D.E."/>
            <person name="Zeng Q."/>
            <person name="Hung C.-Y."/>
            <person name="McMahan C."/>
            <person name="Muszewska A."/>
            <person name="Grynberg M."/>
            <person name="Mandel M.A."/>
            <person name="Kellner E.M."/>
            <person name="Barker B.M."/>
            <person name="Galgiani J.N."/>
            <person name="Orbach M.J."/>
            <person name="Kirkland T.N."/>
            <person name="Cole G.T."/>
            <person name="Henn M.R."/>
            <person name="Birren B.W."/>
            <person name="Taylor J.W."/>
        </authorList>
    </citation>
    <scope>NUCLEOTIDE SEQUENCE [LARGE SCALE GENOMIC DNA]</scope>
    <source>
        <strain evidence="2">RS</strain>
    </source>
</reference>
<dbReference type="EMBL" id="GG704915">
    <property type="protein sequence ID" value="KJF61213.1"/>
    <property type="molecule type" value="Genomic_DNA"/>
</dbReference>
<organism evidence="1 2">
    <name type="scientific">Coccidioides immitis (strain RS)</name>
    <name type="common">Valley fever fungus</name>
    <dbReference type="NCBI Taxonomy" id="246410"/>
    <lineage>
        <taxon>Eukaryota</taxon>
        <taxon>Fungi</taxon>
        <taxon>Dikarya</taxon>
        <taxon>Ascomycota</taxon>
        <taxon>Pezizomycotina</taxon>
        <taxon>Eurotiomycetes</taxon>
        <taxon>Eurotiomycetidae</taxon>
        <taxon>Onygenales</taxon>
        <taxon>Onygenaceae</taxon>
        <taxon>Coccidioides</taxon>
    </lineage>
</organism>